<accession>A0A975DF99</accession>
<organism evidence="1 2">
    <name type="scientific">Pseudoalteromonas xiamenensis</name>
    <dbReference type="NCBI Taxonomy" id="882626"/>
    <lineage>
        <taxon>Bacteria</taxon>
        <taxon>Pseudomonadati</taxon>
        <taxon>Pseudomonadota</taxon>
        <taxon>Gammaproteobacteria</taxon>
        <taxon>Alteromonadales</taxon>
        <taxon>Pseudoalteromonadaceae</taxon>
        <taxon>Pseudoalteromonas</taxon>
    </lineage>
</organism>
<sequence>MKKFLFFVVVVLIFFTVDHPLIKEQRDKLLGEGMTALGETSQLQHSLAAKVARSEIERQLSLTETERDYLNEALLTDKKLEEFHIRYCVRNELNLYFYESRLAVICDIVLSSIPADKK</sequence>
<dbReference type="RefSeq" id="WP_208842094.1">
    <property type="nucleotide sequence ID" value="NZ_CP072133.1"/>
</dbReference>
<dbReference type="EMBL" id="CP072133">
    <property type="protein sequence ID" value="QTH70504.1"/>
    <property type="molecule type" value="Genomic_DNA"/>
</dbReference>
<evidence type="ECO:0000313" key="1">
    <source>
        <dbReference type="EMBL" id="QTH70504.1"/>
    </source>
</evidence>
<dbReference type="KEGG" id="pxi:J5O05_11015"/>
<reference evidence="1" key="1">
    <citation type="submission" date="2021-03" db="EMBL/GenBank/DDBJ databases">
        <title>Complete Genome of Pseudoalteromonas xiamenensis STKMTI.2, a new potential marine bacterium producing anti-Vibrio compounds.</title>
        <authorList>
            <person name="Handayani D.P."/>
            <person name="Isnansetyo A."/>
            <person name="Istiqomah I."/>
            <person name="Jumina J."/>
        </authorList>
    </citation>
    <scope>NUCLEOTIDE SEQUENCE</scope>
    <source>
        <strain evidence="1">STKMTI.2</strain>
    </source>
</reference>
<dbReference type="Proteomes" id="UP000664904">
    <property type="component" value="Chromosome"/>
</dbReference>
<name>A0A975DF99_9GAMM</name>
<dbReference type="AlphaFoldDB" id="A0A975DF99"/>
<protein>
    <submittedName>
        <fullName evidence="1">Uncharacterized protein</fullName>
    </submittedName>
</protein>
<keyword evidence="2" id="KW-1185">Reference proteome</keyword>
<proteinExistence type="predicted"/>
<evidence type="ECO:0000313" key="2">
    <source>
        <dbReference type="Proteomes" id="UP000664904"/>
    </source>
</evidence>
<gene>
    <name evidence="1" type="ORF">J5O05_11015</name>
</gene>